<proteinExistence type="predicted"/>
<dbReference type="EMBL" id="RWGY01000005">
    <property type="protein sequence ID" value="TVU42895.1"/>
    <property type="molecule type" value="Genomic_DNA"/>
</dbReference>
<dbReference type="AlphaFoldDB" id="A0A5J9W4P4"/>
<dbReference type="Proteomes" id="UP000324897">
    <property type="component" value="Unassembled WGS sequence"/>
</dbReference>
<sequence>MTSSSSAAAAAIPAAPSSMLSPHAAPYTLRARQVCAPTGRQQDGNLPSSPVPSLFLLMSDVPHCHVPRLMSLCDASRLIDENSVLPTAYFGMKSRDAAYPISTHGMHQSQPSSSAGVHVNAYPSSASSSSGYSWMASDLMQELFPWTSGNGRSGIKSKKVTIKCPPNRTLETSNTSFGSKGKLAIRENGECNNEAGKDISFRRNLEFSNPADDSGSSQGTLELNPALKHICIPPTHISSCVSVADDVNPDPSECSVDSPCYRGTLASRVSSFDVLQTPDALSVKQESVDFDTGRGSTVQNRQASTGIENLVASKSKQNLAQPQVEAGLLKRPGNIDTNSRKVSHGKELEHAKHGALKCNAEQTSQEVRNNCMKRSGLNSAAPDFIPSSVRKSNTGIGLPSSIVSNGSCSSTGRNTSGILKEIKSLSEELHNIELEEHDHSLLLLIIENLQSYLDKARKGSVKVASAMAGLKARHSQDAASKSVAVNHNDIYSADNRKGIIISNIVDYGRSRNDFGRNSLTGYQPASNHFGKELSYEDEHSQVHVFKNLWIDAERANCTLKYQLKQTRMEIGLESSIAHIGGGPTNPSLQLWDKVTDPSCSVGHALTCSPMLKDHPGSRRSSNLICVGDCIHSGDSNIPSISKDYVTENNQGKHFLSDLEETGISRGLQLVNMGLNSRTSDGVQSHSYITGRDDILRASCEFGLSEWEHVLKDEIP</sequence>
<protein>
    <submittedName>
        <fullName evidence="1">Uncharacterized protein</fullName>
    </submittedName>
</protein>
<reference evidence="1 2" key="1">
    <citation type="journal article" date="2019" name="Sci. Rep.">
        <title>A high-quality genome of Eragrostis curvula grass provides insights into Poaceae evolution and supports new strategies to enhance forage quality.</title>
        <authorList>
            <person name="Carballo J."/>
            <person name="Santos B.A.C.M."/>
            <person name="Zappacosta D."/>
            <person name="Garbus I."/>
            <person name="Selva J.P."/>
            <person name="Gallo C.A."/>
            <person name="Diaz A."/>
            <person name="Albertini E."/>
            <person name="Caccamo M."/>
            <person name="Echenique V."/>
        </authorList>
    </citation>
    <scope>NUCLEOTIDE SEQUENCE [LARGE SCALE GENOMIC DNA]</scope>
    <source>
        <strain evidence="2">cv. Victoria</strain>
        <tissue evidence="1">Leaf</tissue>
    </source>
</reference>
<dbReference type="Gramene" id="TVU42895">
    <property type="protein sequence ID" value="TVU42895"/>
    <property type="gene ID" value="EJB05_09319"/>
</dbReference>
<evidence type="ECO:0000313" key="2">
    <source>
        <dbReference type="Proteomes" id="UP000324897"/>
    </source>
</evidence>
<dbReference type="PANTHER" id="PTHR34361">
    <property type="entry name" value="OS08G0157800 PROTEIN"/>
    <property type="match status" value="1"/>
</dbReference>
<dbReference type="OrthoDB" id="611935at2759"/>
<accession>A0A5J9W4P4</accession>
<dbReference type="PANTHER" id="PTHR34361:SF2">
    <property type="entry name" value="OS08G0157800 PROTEIN"/>
    <property type="match status" value="1"/>
</dbReference>
<comment type="caution">
    <text evidence="1">The sequence shown here is derived from an EMBL/GenBank/DDBJ whole genome shotgun (WGS) entry which is preliminary data.</text>
</comment>
<organism evidence="1 2">
    <name type="scientific">Eragrostis curvula</name>
    <name type="common">weeping love grass</name>
    <dbReference type="NCBI Taxonomy" id="38414"/>
    <lineage>
        <taxon>Eukaryota</taxon>
        <taxon>Viridiplantae</taxon>
        <taxon>Streptophyta</taxon>
        <taxon>Embryophyta</taxon>
        <taxon>Tracheophyta</taxon>
        <taxon>Spermatophyta</taxon>
        <taxon>Magnoliopsida</taxon>
        <taxon>Liliopsida</taxon>
        <taxon>Poales</taxon>
        <taxon>Poaceae</taxon>
        <taxon>PACMAD clade</taxon>
        <taxon>Chloridoideae</taxon>
        <taxon>Eragrostideae</taxon>
        <taxon>Eragrostidinae</taxon>
        <taxon>Eragrostis</taxon>
    </lineage>
</organism>
<gene>
    <name evidence="1" type="ORF">EJB05_09319</name>
</gene>
<name>A0A5J9W4P4_9POAL</name>
<keyword evidence="2" id="KW-1185">Reference proteome</keyword>
<evidence type="ECO:0000313" key="1">
    <source>
        <dbReference type="EMBL" id="TVU42895.1"/>
    </source>
</evidence>
<feature type="non-terminal residue" evidence="1">
    <location>
        <position position="1"/>
    </location>
</feature>